<proteinExistence type="inferred from homology"/>
<dbReference type="GO" id="GO:0012505">
    <property type="term" value="C:endomembrane system"/>
    <property type="evidence" value="ECO:0007669"/>
    <property type="project" value="UniProtKB-SubCell"/>
</dbReference>
<keyword evidence="3" id="KW-0597">Phosphoprotein</keyword>
<dbReference type="Pfam" id="PF24694">
    <property type="entry name" value="LNS2_PITM1-3"/>
    <property type="match status" value="1"/>
</dbReference>
<dbReference type="PANTHER" id="PTHR10658:SF41">
    <property type="entry name" value="MEMBRANE-ASSOCIATED PHOSPHATIDYLINOSITOL TRANSFER PROTEIN 2"/>
    <property type="match status" value="1"/>
</dbReference>
<feature type="compositionally biased region" description="Basic and acidic residues" evidence="5">
    <location>
        <begin position="234"/>
        <end position="248"/>
    </location>
</feature>
<comment type="subcellular location">
    <subcellularLocation>
        <location evidence="1">Endomembrane system</location>
        <topology evidence="1">Peripheral membrane protein</topology>
    </subcellularLocation>
</comment>
<sequence length="878" mass="96971">MNSLSLFRKSPCFLSFCGPSHTDESVQPLMQPSKIHVLLLVLHGGNILDSGSGDQSSKQGDVNTITTVFDTVMRVHYPAALGHIAIRLVPCPAICSEAFSLVSSLSPYSYDEGCLSNSQDHIPLAALPLLATSSPQYQEAVATVIVRANQAYSEFIRSQEGMSFNGQVCLVGDCVGGILGFDALCYSNQTVSESQNSSRRGSVVSVQVIVVNPGSNLEASRHLSRSNIDIPRSNGEDPKKQLPRKRSDSSTYELDTIKQHQAFLSSLHSSVLRNDPGSRRSSSSTMLDGGNIGKFEFEITDFFLFGSPLGLVLALRKTVIPALDIFQLRPACQQVYNLFHPADPSASRLEPLLERRFYLLPPFNIPRYQRFPLGDGNSAVLADVVQSHGAVFMESASLSTPISAPQFRGFRRASEISIASQVSGMADSYTASNIANIAAKWWGTKRIDYALYCPDALTAFPTVALPHLFHASYWESTDVVSFLLRQVMRHENSSVLELDGKEVSVFTPSKPREKWLRKRTHVKLRNVTANHRINDTIANEDGPQTLTGRFMYGPLDMVTLTGEKVDIHIMTQPPSGEWVYFDTEISNSSGRISYVIPENRRLGIGVYPVKMVVRGDHTYADSYITVLPKGTEFVVFSIDGSFAASVSIMGSDPKVRAGAVDVVRHWQDLGYLIIYVTGRPDMQKQRVVAWLAQHNFPHGIVSFCDGLVHDPLRHKANFLKSLITDVSLAYGSTKDISVYSSISLPPTHIYIVGRPTKKLQSQCQFITEGYAAHLAQLEYNHRSRPAKNTTRMALRKGSFGLPSQTEFLRKRNHLLRTISSQPSATSSSTGHRPERTQSQSDSDKERDRERSQRSMSIATGCWGRSAASRLESGLLGQK</sequence>
<keyword evidence="8" id="KW-1185">Reference proteome</keyword>
<feature type="region of interest" description="Disordered" evidence="5">
    <location>
        <begin position="220"/>
        <end position="251"/>
    </location>
</feature>
<dbReference type="InterPro" id="IPR031315">
    <property type="entry name" value="LNS2/PITP"/>
</dbReference>
<organism evidence="7 8">
    <name type="scientific">Bubo bubo</name>
    <name type="common">Eurasian eagle-owl</name>
    <name type="synonym">Strix bubo</name>
    <dbReference type="NCBI Taxonomy" id="30461"/>
    <lineage>
        <taxon>Eukaryota</taxon>
        <taxon>Metazoa</taxon>
        <taxon>Chordata</taxon>
        <taxon>Craniata</taxon>
        <taxon>Vertebrata</taxon>
        <taxon>Euteleostomi</taxon>
        <taxon>Archelosauria</taxon>
        <taxon>Archosauria</taxon>
        <taxon>Dinosauria</taxon>
        <taxon>Saurischia</taxon>
        <taxon>Theropoda</taxon>
        <taxon>Coelurosauria</taxon>
        <taxon>Aves</taxon>
        <taxon>Neognathae</taxon>
        <taxon>Neoaves</taxon>
        <taxon>Telluraves</taxon>
        <taxon>Strigiformes</taxon>
        <taxon>Strigidae</taxon>
        <taxon>Bubo</taxon>
    </lineage>
</organism>
<dbReference type="InterPro" id="IPR001666">
    <property type="entry name" value="PI_transfer"/>
</dbReference>
<evidence type="ECO:0000256" key="1">
    <source>
        <dbReference type="ARBA" id="ARBA00004184"/>
    </source>
</evidence>
<dbReference type="PANTHER" id="PTHR10658">
    <property type="entry name" value="PHOSPHATIDYLINOSITOL TRANSFER PROTEIN"/>
    <property type="match status" value="1"/>
</dbReference>
<dbReference type="AlphaFoldDB" id="A0A8C0EM12"/>
<evidence type="ECO:0000256" key="5">
    <source>
        <dbReference type="SAM" id="MobiDB-lite"/>
    </source>
</evidence>
<feature type="region of interest" description="Disordered" evidence="5">
    <location>
        <begin position="816"/>
        <end position="862"/>
    </location>
</feature>
<dbReference type="InterPro" id="IPR004177">
    <property type="entry name" value="DDHD_dom"/>
</dbReference>
<dbReference type="GO" id="GO:0008526">
    <property type="term" value="F:phosphatidylinositol transfer activity"/>
    <property type="evidence" value="ECO:0007669"/>
    <property type="project" value="TreeGrafter"/>
</dbReference>
<protein>
    <submittedName>
        <fullName evidence="7">Phosphatidylinositol transfer protein membrane associated 2</fullName>
    </submittedName>
</protein>
<dbReference type="SUPFAM" id="SSF56784">
    <property type="entry name" value="HAD-like"/>
    <property type="match status" value="1"/>
</dbReference>
<dbReference type="Gene3D" id="3.40.50.1000">
    <property type="entry name" value="HAD superfamily/HAD-like"/>
    <property type="match status" value="1"/>
</dbReference>
<feature type="compositionally biased region" description="Basic and acidic residues" evidence="5">
    <location>
        <begin position="831"/>
        <end position="852"/>
    </location>
</feature>
<dbReference type="Proteomes" id="UP000694567">
    <property type="component" value="Unplaced"/>
</dbReference>
<dbReference type="InterPro" id="IPR023214">
    <property type="entry name" value="HAD_sf"/>
</dbReference>
<reference evidence="7" key="2">
    <citation type="submission" date="2025-09" db="UniProtKB">
        <authorList>
            <consortium name="Ensembl"/>
        </authorList>
    </citation>
    <scope>IDENTIFICATION</scope>
</reference>
<dbReference type="GO" id="GO:0035091">
    <property type="term" value="F:phosphatidylinositol binding"/>
    <property type="evidence" value="ECO:0007669"/>
    <property type="project" value="TreeGrafter"/>
</dbReference>
<dbReference type="PROSITE" id="PS51043">
    <property type="entry name" value="DDHD"/>
    <property type="match status" value="1"/>
</dbReference>
<dbReference type="InterPro" id="IPR036412">
    <property type="entry name" value="HAD-like_sf"/>
</dbReference>
<evidence type="ECO:0000256" key="4">
    <source>
        <dbReference type="ARBA" id="ARBA00022837"/>
    </source>
</evidence>
<feature type="domain" description="DDHD" evidence="6">
    <location>
        <begin position="295"/>
        <end position="489"/>
    </location>
</feature>
<dbReference type="SMART" id="SM00775">
    <property type="entry name" value="LNS2"/>
    <property type="match status" value="1"/>
</dbReference>
<name>A0A8C0EM12_BUBBB</name>
<keyword evidence="4" id="KW-0106">Calcium</keyword>
<dbReference type="GO" id="GO:0005737">
    <property type="term" value="C:cytoplasm"/>
    <property type="evidence" value="ECO:0007669"/>
    <property type="project" value="TreeGrafter"/>
</dbReference>
<dbReference type="Ensembl" id="ENSBOBT00000005167.1">
    <property type="protein sequence ID" value="ENSBOBP00000005029.1"/>
    <property type="gene ID" value="ENSBOBG00000001180.1"/>
</dbReference>
<evidence type="ECO:0000313" key="7">
    <source>
        <dbReference type="Ensembl" id="ENSBOBP00000005029.1"/>
    </source>
</evidence>
<evidence type="ECO:0000313" key="8">
    <source>
        <dbReference type="Proteomes" id="UP000694567"/>
    </source>
</evidence>
<reference evidence="7" key="1">
    <citation type="submission" date="2025-08" db="UniProtKB">
        <authorList>
            <consortium name="Ensembl"/>
        </authorList>
    </citation>
    <scope>IDENTIFICATION</scope>
</reference>
<dbReference type="Pfam" id="PF02862">
    <property type="entry name" value="DDHD"/>
    <property type="match status" value="1"/>
</dbReference>
<evidence type="ECO:0000256" key="2">
    <source>
        <dbReference type="ARBA" id="ARBA00010316"/>
    </source>
</evidence>
<evidence type="ECO:0000259" key="6">
    <source>
        <dbReference type="PROSITE" id="PS51043"/>
    </source>
</evidence>
<dbReference type="Pfam" id="PF24695">
    <property type="entry name" value="PITM1-3"/>
    <property type="match status" value="1"/>
</dbReference>
<dbReference type="GO" id="GO:0031210">
    <property type="term" value="F:phosphatidylcholine binding"/>
    <property type="evidence" value="ECO:0007669"/>
    <property type="project" value="TreeGrafter"/>
</dbReference>
<dbReference type="SMART" id="SM01127">
    <property type="entry name" value="DDHD"/>
    <property type="match status" value="1"/>
</dbReference>
<accession>A0A8C0EM12</accession>
<feature type="compositionally biased region" description="Low complexity" evidence="5">
    <location>
        <begin position="817"/>
        <end position="829"/>
    </location>
</feature>
<comment type="similarity">
    <text evidence="2">Belongs to the PtdIns transfer protein family. PI transfer class IIA subfamily.</text>
</comment>
<dbReference type="GO" id="GO:0008525">
    <property type="term" value="F:phosphatidylcholine transporter activity"/>
    <property type="evidence" value="ECO:0007669"/>
    <property type="project" value="TreeGrafter"/>
</dbReference>
<dbReference type="GO" id="GO:0046872">
    <property type="term" value="F:metal ion binding"/>
    <property type="evidence" value="ECO:0007669"/>
    <property type="project" value="InterPro"/>
</dbReference>
<evidence type="ECO:0000256" key="3">
    <source>
        <dbReference type="ARBA" id="ARBA00022553"/>
    </source>
</evidence>